<evidence type="ECO:0000313" key="4">
    <source>
        <dbReference type="Proteomes" id="UP000234632"/>
    </source>
</evidence>
<sequence length="779" mass="82581">MASPRPPRPGRPSRAQLEAARGTTLPDLLGPGLRLLVCGINPSLWAAATQAHFARPGNRFWPALHEAGLTGHLVDCSAGMTAADRAHVVARGIGITNLVERATARADELDPQEFVAGRERLARIVAEHRPAVVAVAGVTAYRHAFAEPRAVLGPQEQLLEGARLWALPSPSGLNAHASRADLAAAFAAAGRAAGLLPGSPAGGDGTPPGRIRRAGRNGRTDMNGTDSTAGTPGEQHPDLPDSAPGAAAEPPGARAFVNGKVFTGTGPEDFVSAFVVEDGHFTWTGPHEEVPAGLPRTDLGGATVLPGLLDVHTHPMFMAVLADSVPLLPPAVGSCADLVAALRAHPAAGTGPEAWITGFGYAETRWPDGPPTRRALDAVSADQPVLVRRADGHSGVCNSAALRLAGLDRNSPDPEHGHYGRDAGGELTGELVELAAVESVARLVPEPDRAEMVRRLVALDRHFLAQGIVGLVECFGDFADDALALLREARQQGWRPRTGVFLGWQPGGLPELTAQDRRGEITVAGTKLFLDGAFSNRTAWTDRPYPDSCSHGMRTCTDEDLLAAVAWARRNGVQVAVHAMGDRAVGHVVELLGDLEPWMGEHPSVRIEHATLVPAPVLERMASARMVFGVVSHSIFLYAEHDAYDAALAPDQREHAYPLRSFHERLRHAALASDAPTTAWARADDVFLSVAAAVRRRDHGGGDFGRRECLSVGQALELYTGRAAAVAALPGLGSIRPGHEASFVVPDRDPFTVAEEELAGIGISRTWWRGRLVHDRWPA</sequence>
<comment type="caution">
    <text evidence="3">The sequence shown here is derived from an EMBL/GenBank/DDBJ whole genome shotgun (WGS) entry which is preliminary data.</text>
</comment>
<dbReference type="InterPro" id="IPR032466">
    <property type="entry name" value="Metal_Hydrolase"/>
</dbReference>
<dbReference type="Proteomes" id="UP000234632">
    <property type="component" value="Unassembled WGS sequence"/>
</dbReference>
<dbReference type="Gene3D" id="3.10.310.70">
    <property type="match status" value="1"/>
</dbReference>
<dbReference type="SMART" id="SM00987">
    <property type="entry name" value="UreE_C"/>
    <property type="match status" value="1"/>
</dbReference>
<dbReference type="Gene3D" id="3.20.20.140">
    <property type="entry name" value="Metal-dependent hydrolases"/>
    <property type="match status" value="1"/>
</dbReference>
<dbReference type="InterPro" id="IPR011059">
    <property type="entry name" value="Metal-dep_hydrolase_composite"/>
</dbReference>
<dbReference type="CDD" id="cd10028">
    <property type="entry name" value="UDG-F2_TDG_MUG"/>
    <property type="match status" value="1"/>
</dbReference>
<accession>A0A2N4T2D3</accession>
<dbReference type="Pfam" id="PF03167">
    <property type="entry name" value="UDG"/>
    <property type="match status" value="1"/>
</dbReference>
<organism evidence="3 4">
    <name type="scientific">Kocuria flava</name>
    <dbReference type="NCBI Taxonomy" id="446860"/>
    <lineage>
        <taxon>Bacteria</taxon>
        <taxon>Bacillati</taxon>
        <taxon>Actinomycetota</taxon>
        <taxon>Actinomycetes</taxon>
        <taxon>Micrococcales</taxon>
        <taxon>Micrococcaceae</taxon>
        <taxon>Kocuria</taxon>
    </lineage>
</organism>
<dbReference type="SUPFAM" id="SSF51556">
    <property type="entry name" value="Metallo-dependent hydrolases"/>
    <property type="match status" value="1"/>
</dbReference>
<dbReference type="SUPFAM" id="SSF52141">
    <property type="entry name" value="Uracil-DNA glycosylase-like"/>
    <property type="match status" value="1"/>
</dbReference>
<dbReference type="Gene3D" id="2.30.40.10">
    <property type="entry name" value="Urease, subunit C, domain 1"/>
    <property type="match status" value="1"/>
</dbReference>
<feature type="region of interest" description="Disordered" evidence="1">
    <location>
        <begin position="196"/>
        <end position="250"/>
    </location>
</feature>
<dbReference type="Gene3D" id="3.40.470.10">
    <property type="entry name" value="Uracil-DNA glycosylase-like domain"/>
    <property type="match status" value="1"/>
</dbReference>
<dbReference type="EMBL" id="LOMZ01000001">
    <property type="protein sequence ID" value="PLC12380.1"/>
    <property type="molecule type" value="Genomic_DNA"/>
</dbReference>
<dbReference type="AlphaFoldDB" id="A0A2N4T2D3"/>
<dbReference type="GO" id="GO:0000700">
    <property type="term" value="F:mismatch base pair DNA N-glycosylase activity"/>
    <property type="evidence" value="ECO:0007669"/>
    <property type="project" value="InterPro"/>
</dbReference>
<dbReference type="GO" id="GO:0006285">
    <property type="term" value="P:base-excision repair, AP site formation"/>
    <property type="evidence" value="ECO:0007669"/>
    <property type="project" value="InterPro"/>
</dbReference>
<proteinExistence type="predicted"/>
<feature type="compositionally biased region" description="Polar residues" evidence="1">
    <location>
        <begin position="220"/>
        <end position="230"/>
    </location>
</feature>
<dbReference type="InterPro" id="IPR005122">
    <property type="entry name" value="Uracil-DNA_glycosylase-like"/>
</dbReference>
<dbReference type="InterPro" id="IPR036895">
    <property type="entry name" value="Uracil-DNA_glycosylase-like_sf"/>
</dbReference>
<dbReference type="SMART" id="SM00986">
    <property type="entry name" value="UDG"/>
    <property type="match status" value="1"/>
</dbReference>
<protein>
    <recommendedName>
        <fullName evidence="2">Uracil-DNA glycosylase-like domain-containing protein</fullName>
    </recommendedName>
</protein>
<dbReference type="GO" id="GO:0016810">
    <property type="term" value="F:hydrolase activity, acting on carbon-nitrogen (but not peptide) bonds"/>
    <property type="evidence" value="ECO:0007669"/>
    <property type="project" value="InterPro"/>
</dbReference>
<evidence type="ECO:0000259" key="2">
    <source>
        <dbReference type="SMART" id="SM00986"/>
    </source>
</evidence>
<dbReference type="InterPro" id="IPR013108">
    <property type="entry name" value="Amidohydro_3"/>
</dbReference>
<feature type="domain" description="Uracil-DNA glycosylase-like" evidence="2">
    <location>
        <begin position="26"/>
        <end position="190"/>
    </location>
</feature>
<reference evidence="3 4" key="1">
    <citation type="submission" date="2015-12" db="EMBL/GenBank/DDBJ databases">
        <authorList>
            <person name="Shamseldin A."/>
            <person name="Moawad H."/>
            <person name="Abd El-Rahim W.M."/>
            <person name="Sadowsky M.J."/>
        </authorList>
    </citation>
    <scope>NUCLEOTIDE SEQUENCE [LARGE SCALE GENOMIC DNA]</scope>
    <source>
        <strain evidence="3 4">S43</strain>
    </source>
</reference>
<dbReference type="Pfam" id="PF07969">
    <property type="entry name" value="Amidohydro_3"/>
    <property type="match status" value="1"/>
</dbReference>
<gene>
    <name evidence="3" type="ORF">AUQ48_09180</name>
</gene>
<name>A0A2N4T2D3_9MICC</name>
<dbReference type="InterPro" id="IPR015637">
    <property type="entry name" value="MUG/TDG"/>
</dbReference>
<dbReference type="SUPFAM" id="SSF51338">
    <property type="entry name" value="Composite domain of metallo-dependent hydrolases"/>
    <property type="match status" value="1"/>
</dbReference>
<evidence type="ECO:0000313" key="3">
    <source>
        <dbReference type="EMBL" id="PLC12380.1"/>
    </source>
</evidence>
<dbReference type="PANTHER" id="PTHR22642:SF2">
    <property type="entry name" value="PROTEIN LONG AFTER FAR-RED 3"/>
    <property type="match status" value="1"/>
</dbReference>
<evidence type="ECO:0000256" key="1">
    <source>
        <dbReference type="SAM" id="MobiDB-lite"/>
    </source>
</evidence>
<dbReference type="PANTHER" id="PTHR22642">
    <property type="entry name" value="IMIDAZOLONEPROPIONASE"/>
    <property type="match status" value="1"/>
</dbReference>